<reference evidence="1" key="1">
    <citation type="submission" date="2022-11" db="EMBL/GenBank/DDBJ databases">
        <title>Complete genome sequence of Methanogenium organophilum DSM 3596.</title>
        <authorList>
            <person name="Chen S.-C."/>
            <person name="Lai S.-J."/>
            <person name="You Y.-T."/>
        </authorList>
    </citation>
    <scope>NUCLEOTIDE SEQUENCE</scope>
    <source>
        <strain evidence="1">DSM 3596</strain>
    </source>
</reference>
<dbReference type="GeneID" id="76835785"/>
<evidence type="ECO:0000313" key="1">
    <source>
        <dbReference type="EMBL" id="WAI01077.1"/>
    </source>
</evidence>
<organism evidence="1 2">
    <name type="scientific">Methanogenium organophilum</name>
    <dbReference type="NCBI Taxonomy" id="2199"/>
    <lineage>
        <taxon>Archaea</taxon>
        <taxon>Methanobacteriati</taxon>
        <taxon>Methanobacteriota</taxon>
        <taxon>Stenosarchaea group</taxon>
        <taxon>Methanomicrobia</taxon>
        <taxon>Methanomicrobiales</taxon>
        <taxon>Methanomicrobiaceae</taxon>
        <taxon>Methanogenium</taxon>
    </lineage>
</organism>
<evidence type="ECO:0000313" key="2">
    <source>
        <dbReference type="Proteomes" id="UP001163096"/>
    </source>
</evidence>
<accession>A0A9X9T8E6</accession>
<dbReference type="Proteomes" id="UP001163096">
    <property type="component" value="Chromosome"/>
</dbReference>
<proteinExistence type="predicted"/>
<dbReference type="KEGG" id="mou:OU421_11745"/>
<protein>
    <submittedName>
        <fullName evidence="1">Uncharacterized protein</fullName>
    </submittedName>
</protein>
<gene>
    <name evidence="1" type="ORF">OU421_11745</name>
</gene>
<name>A0A9X9T8E6_METOG</name>
<dbReference type="EMBL" id="CP113361">
    <property type="protein sequence ID" value="WAI01077.1"/>
    <property type="molecule type" value="Genomic_DNA"/>
</dbReference>
<dbReference type="RefSeq" id="WP_268186291.1">
    <property type="nucleotide sequence ID" value="NZ_CP113361.1"/>
</dbReference>
<sequence length="253" mass="27253">MKMKFRTRLLSVLLALLLVSMVMVPAMACVPGTSCGDVKQKMGQTDLSGLEKYEAVASALNLNDVRKLSGIPRSEDLSMIVDNAKAFSLEKKYDDGSVKQITAVVLPVESIIDNGDSIQTSNVIAVWDNDGARVLKYTSTYQDKSLNKLTFSRIDSNGDVIEEIIIDGGALAEGMPEQFFATEEDGYWDCVSSCIIGDCLCAILGIPCPPGIPICDICVALLTPCYYMPSPYTCAPAAVCMGVEIAWCMGTCL</sequence>
<keyword evidence="2" id="KW-1185">Reference proteome</keyword>
<dbReference type="AlphaFoldDB" id="A0A9X9T8E6"/>